<dbReference type="AlphaFoldDB" id="A0A822XV25"/>
<dbReference type="GO" id="GO:0003676">
    <property type="term" value="F:nucleic acid binding"/>
    <property type="evidence" value="ECO:0007669"/>
    <property type="project" value="InterPro"/>
</dbReference>
<dbReference type="Proteomes" id="UP000607653">
    <property type="component" value="Unassembled WGS sequence"/>
</dbReference>
<sequence length="80" mass="9309">MSSSYHPQMDGQTEVINRTSETYLRCFTSTQPHSWIKWLSLAEWWYKTTFHSTSKTTPFQALYGYPPPTLISYIPGTTQV</sequence>
<keyword evidence="2" id="KW-1185">Reference proteome</keyword>
<reference evidence="1 2" key="1">
    <citation type="journal article" date="2020" name="Mol. Biol. Evol.">
        <title>Distinct Expression and Methylation Patterns for Genes with Different Fates following a Single Whole-Genome Duplication in Flowering Plants.</title>
        <authorList>
            <person name="Shi T."/>
            <person name="Rahmani R.S."/>
            <person name="Gugger P.F."/>
            <person name="Wang M."/>
            <person name="Li H."/>
            <person name="Zhang Y."/>
            <person name="Li Z."/>
            <person name="Wang Q."/>
            <person name="Van de Peer Y."/>
            <person name="Marchal K."/>
            <person name="Chen J."/>
        </authorList>
    </citation>
    <scope>NUCLEOTIDE SEQUENCE [LARGE SCALE GENOMIC DNA]</scope>
    <source>
        <tissue evidence="1">Leaf</tissue>
    </source>
</reference>
<name>A0A822XV25_NELNU</name>
<gene>
    <name evidence="1" type="ORF">HUJ06_022761</name>
</gene>
<evidence type="ECO:0000313" key="1">
    <source>
        <dbReference type="EMBL" id="DAD21298.1"/>
    </source>
</evidence>
<comment type="caution">
    <text evidence="1">The sequence shown here is derived from an EMBL/GenBank/DDBJ whole genome shotgun (WGS) entry which is preliminary data.</text>
</comment>
<organism evidence="1 2">
    <name type="scientific">Nelumbo nucifera</name>
    <name type="common">Sacred lotus</name>
    <dbReference type="NCBI Taxonomy" id="4432"/>
    <lineage>
        <taxon>Eukaryota</taxon>
        <taxon>Viridiplantae</taxon>
        <taxon>Streptophyta</taxon>
        <taxon>Embryophyta</taxon>
        <taxon>Tracheophyta</taxon>
        <taxon>Spermatophyta</taxon>
        <taxon>Magnoliopsida</taxon>
        <taxon>Proteales</taxon>
        <taxon>Nelumbonaceae</taxon>
        <taxon>Nelumbo</taxon>
    </lineage>
</organism>
<protein>
    <submittedName>
        <fullName evidence="1">Uncharacterized protein</fullName>
    </submittedName>
</protein>
<evidence type="ECO:0000313" key="2">
    <source>
        <dbReference type="Proteomes" id="UP000607653"/>
    </source>
</evidence>
<dbReference type="SUPFAM" id="SSF53098">
    <property type="entry name" value="Ribonuclease H-like"/>
    <property type="match status" value="1"/>
</dbReference>
<accession>A0A822XV25</accession>
<dbReference type="InterPro" id="IPR012337">
    <property type="entry name" value="RNaseH-like_sf"/>
</dbReference>
<dbReference type="EMBL" id="DUZY01000001">
    <property type="protein sequence ID" value="DAD21298.1"/>
    <property type="molecule type" value="Genomic_DNA"/>
</dbReference>
<dbReference type="Gene3D" id="3.30.420.10">
    <property type="entry name" value="Ribonuclease H-like superfamily/Ribonuclease H"/>
    <property type="match status" value="1"/>
</dbReference>
<proteinExistence type="predicted"/>
<dbReference type="PANTHER" id="PTHR45835">
    <property type="entry name" value="YALI0A06105P"/>
    <property type="match status" value="1"/>
</dbReference>
<dbReference type="InterPro" id="IPR036397">
    <property type="entry name" value="RNaseH_sf"/>
</dbReference>
<dbReference type="PANTHER" id="PTHR45835:SF104">
    <property type="entry name" value="PROTEIN NYNRIN-LIKE"/>
    <property type="match status" value="1"/>
</dbReference>